<organism evidence="1 2">
    <name type="scientific">Amniculicola lignicola CBS 123094</name>
    <dbReference type="NCBI Taxonomy" id="1392246"/>
    <lineage>
        <taxon>Eukaryota</taxon>
        <taxon>Fungi</taxon>
        <taxon>Dikarya</taxon>
        <taxon>Ascomycota</taxon>
        <taxon>Pezizomycotina</taxon>
        <taxon>Dothideomycetes</taxon>
        <taxon>Pleosporomycetidae</taxon>
        <taxon>Pleosporales</taxon>
        <taxon>Amniculicolaceae</taxon>
        <taxon>Amniculicola</taxon>
    </lineage>
</organism>
<dbReference type="PANTHER" id="PTHR43264:SF1">
    <property type="entry name" value="INOSINE_URIDINE-PREFERRING NUCLEOSIDE HYDROLASE DOMAIN-CONTAINING PROTEIN"/>
    <property type="match status" value="1"/>
</dbReference>
<reference evidence="1" key="1">
    <citation type="journal article" date="2020" name="Stud. Mycol.">
        <title>101 Dothideomycetes genomes: a test case for predicting lifestyles and emergence of pathogens.</title>
        <authorList>
            <person name="Haridas S."/>
            <person name="Albert R."/>
            <person name="Binder M."/>
            <person name="Bloem J."/>
            <person name="Labutti K."/>
            <person name="Salamov A."/>
            <person name="Andreopoulos B."/>
            <person name="Baker S."/>
            <person name="Barry K."/>
            <person name="Bills G."/>
            <person name="Bluhm B."/>
            <person name="Cannon C."/>
            <person name="Castanera R."/>
            <person name="Culley D."/>
            <person name="Daum C."/>
            <person name="Ezra D."/>
            <person name="Gonzalez J."/>
            <person name="Henrissat B."/>
            <person name="Kuo A."/>
            <person name="Liang C."/>
            <person name="Lipzen A."/>
            <person name="Lutzoni F."/>
            <person name="Magnuson J."/>
            <person name="Mondo S."/>
            <person name="Nolan M."/>
            <person name="Ohm R."/>
            <person name="Pangilinan J."/>
            <person name="Park H.-J."/>
            <person name="Ramirez L."/>
            <person name="Alfaro M."/>
            <person name="Sun H."/>
            <person name="Tritt A."/>
            <person name="Yoshinaga Y."/>
            <person name="Zwiers L.-H."/>
            <person name="Turgeon B."/>
            <person name="Goodwin S."/>
            <person name="Spatafora J."/>
            <person name="Crous P."/>
            <person name="Grigoriev I."/>
        </authorList>
    </citation>
    <scope>NUCLEOTIDE SEQUENCE</scope>
    <source>
        <strain evidence="1">CBS 123094</strain>
    </source>
</reference>
<evidence type="ECO:0000313" key="1">
    <source>
        <dbReference type="EMBL" id="KAF2001463.1"/>
    </source>
</evidence>
<dbReference type="EMBL" id="ML977583">
    <property type="protein sequence ID" value="KAF2001463.1"/>
    <property type="molecule type" value="Genomic_DNA"/>
</dbReference>
<dbReference type="SUPFAM" id="SSF53590">
    <property type="entry name" value="Nucleoside hydrolase"/>
    <property type="match status" value="1"/>
</dbReference>
<dbReference type="InterPro" id="IPR036452">
    <property type="entry name" value="Ribo_hydro-like"/>
</dbReference>
<dbReference type="Gene3D" id="3.90.245.10">
    <property type="entry name" value="Ribonucleoside hydrolase-like"/>
    <property type="match status" value="1"/>
</dbReference>
<dbReference type="GO" id="GO:0016799">
    <property type="term" value="F:hydrolase activity, hydrolyzing N-glycosyl compounds"/>
    <property type="evidence" value="ECO:0007669"/>
    <property type="project" value="InterPro"/>
</dbReference>
<sequence length="277" mass="30499">MMNEFANFLNATFTPLRVYKYAIAYFSLSGANIRAAPRKNIIVDTDIFSDVDDAAALLLAATLEDTNLLAVNVNVNSTYSAIAASAIVNHYGYPNLPIGLRRPYTNSSFFDTWKYKVGEYASKVGYHYSGGSVPWFDPEKTWDPITLYRKSLAEADDHSVSIASIGFFENLSGLLNSTSDKYSHLDGYGLVERKVKELVVMGGQYPAGHEFNFFGDNPITTAHVTVPYIKSVCSTSAQPPTPTLREISSYNQPRVTLCLRGLLAQKLAEIAGAEESF</sequence>
<dbReference type="PANTHER" id="PTHR43264">
    <property type="match status" value="1"/>
</dbReference>
<name>A0A6A5WHZ2_9PLEO</name>
<dbReference type="Proteomes" id="UP000799779">
    <property type="component" value="Unassembled WGS sequence"/>
</dbReference>
<proteinExistence type="predicted"/>
<dbReference type="AlphaFoldDB" id="A0A6A5WHZ2"/>
<keyword evidence="2" id="KW-1185">Reference proteome</keyword>
<gene>
    <name evidence="1" type="ORF">P154DRAFT_521844</name>
</gene>
<dbReference type="OrthoDB" id="187522at2759"/>
<evidence type="ECO:0000313" key="2">
    <source>
        <dbReference type="Proteomes" id="UP000799779"/>
    </source>
</evidence>
<protein>
    <submittedName>
        <fullName evidence="1">Nucleoside hydrolase</fullName>
    </submittedName>
</protein>
<keyword evidence="1" id="KW-0378">Hydrolase</keyword>
<accession>A0A6A5WHZ2</accession>